<dbReference type="CDD" id="cd07025">
    <property type="entry name" value="Peptidase_S66"/>
    <property type="match status" value="1"/>
</dbReference>
<dbReference type="RefSeq" id="WP_009545236.1">
    <property type="nucleotide sequence ID" value="NC_010546.1"/>
</dbReference>
<dbReference type="InterPro" id="IPR027461">
    <property type="entry name" value="Carboxypeptidase_A_C_sf"/>
</dbReference>
<dbReference type="GO" id="GO:0004180">
    <property type="term" value="F:carboxypeptidase activity"/>
    <property type="evidence" value="ECO:0007669"/>
    <property type="project" value="UniProtKB-KW"/>
</dbReference>
<proteinExistence type="inferred from homology"/>
<dbReference type="OrthoDB" id="9807329at2"/>
<dbReference type="MEROPS" id="S66.001"/>
<dbReference type="SUPFAM" id="SSF141986">
    <property type="entry name" value="LD-carboxypeptidase A C-terminal domain-like"/>
    <property type="match status" value="1"/>
</dbReference>
<evidence type="ECO:0000256" key="5">
    <source>
        <dbReference type="ARBA" id="ARBA00022825"/>
    </source>
</evidence>
<dbReference type="STRING" id="43989.cce_3602"/>
<dbReference type="PANTHER" id="PTHR30237:SF2">
    <property type="entry name" value="MUREIN TETRAPEPTIDE CARBOXYPEPTIDASE"/>
    <property type="match status" value="1"/>
</dbReference>
<dbReference type="eggNOG" id="COG1619">
    <property type="taxonomic scope" value="Bacteria"/>
</dbReference>
<dbReference type="KEGG" id="cyt:cce_3602"/>
<evidence type="ECO:0000256" key="6">
    <source>
        <dbReference type="PIRSR" id="PIRSR028757-1"/>
    </source>
</evidence>
<reference evidence="10 11" key="1">
    <citation type="journal article" date="2008" name="Proc. Natl. Acad. Sci. U.S.A.">
        <title>The genome of Cyanothece 51142, a unicellular diazotrophic cyanobacterium important in the marine nitrogen cycle.</title>
        <authorList>
            <person name="Welsh E.A."/>
            <person name="Liberton M."/>
            <person name="Stoeckel J."/>
            <person name="Loh T."/>
            <person name="Elvitigala T."/>
            <person name="Wang C."/>
            <person name="Wollam A."/>
            <person name="Fulton R.S."/>
            <person name="Clifton S.W."/>
            <person name="Jacobs J.M."/>
            <person name="Aurora R."/>
            <person name="Ghosh B.K."/>
            <person name="Sherman L.A."/>
            <person name="Smith R.D."/>
            <person name="Wilson R.K."/>
            <person name="Pakrasi H.B."/>
        </authorList>
    </citation>
    <scope>NUCLEOTIDE SEQUENCE [LARGE SCALE GENOMIC DNA]</scope>
    <source>
        <strain evidence="11">ATCC 51142 / BH68</strain>
    </source>
</reference>
<feature type="active site" description="Charge relay system" evidence="6">
    <location>
        <position position="318"/>
    </location>
</feature>
<dbReference type="InterPro" id="IPR040449">
    <property type="entry name" value="Peptidase_S66_N"/>
</dbReference>
<evidence type="ECO:0000313" key="11">
    <source>
        <dbReference type="Proteomes" id="UP000001203"/>
    </source>
</evidence>
<dbReference type="SUPFAM" id="SSF52317">
    <property type="entry name" value="Class I glutamine amidotransferase-like"/>
    <property type="match status" value="1"/>
</dbReference>
<evidence type="ECO:0000256" key="7">
    <source>
        <dbReference type="SAM" id="SignalP"/>
    </source>
</evidence>
<dbReference type="Gene3D" id="3.50.30.60">
    <property type="entry name" value="LD-carboxypeptidase A C-terminal domain-like"/>
    <property type="match status" value="1"/>
</dbReference>
<evidence type="ECO:0000256" key="2">
    <source>
        <dbReference type="ARBA" id="ARBA00022645"/>
    </source>
</evidence>
<dbReference type="Pfam" id="PF17676">
    <property type="entry name" value="Peptidase_S66C"/>
    <property type="match status" value="1"/>
</dbReference>
<organism evidence="10 11">
    <name type="scientific">Crocosphaera subtropica (strain ATCC 51142 / BH68)</name>
    <name type="common">Cyanothece sp. (strain ATCC 51142)</name>
    <dbReference type="NCBI Taxonomy" id="43989"/>
    <lineage>
        <taxon>Bacteria</taxon>
        <taxon>Bacillati</taxon>
        <taxon>Cyanobacteriota</taxon>
        <taxon>Cyanophyceae</taxon>
        <taxon>Oscillatoriophycideae</taxon>
        <taxon>Chroococcales</taxon>
        <taxon>Aphanothecaceae</taxon>
        <taxon>Crocosphaera</taxon>
        <taxon>Crocosphaera subtropica</taxon>
    </lineage>
</organism>
<evidence type="ECO:0000256" key="1">
    <source>
        <dbReference type="ARBA" id="ARBA00010233"/>
    </source>
</evidence>
<keyword evidence="4" id="KW-0378">Hydrolase</keyword>
<dbReference type="GO" id="GO:0006508">
    <property type="term" value="P:proteolysis"/>
    <property type="evidence" value="ECO:0007669"/>
    <property type="project" value="UniProtKB-KW"/>
</dbReference>
<dbReference type="PANTHER" id="PTHR30237">
    <property type="entry name" value="MURAMOYLTETRAPEPTIDE CARBOXYPEPTIDASE"/>
    <property type="match status" value="1"/>
</dbReference>
<dbReference type="GO" id="GO:0008236">
    <property type="term" value="F:serine-type peptidase activity"/>
    <property type="evidence" value="ECO:0007669"/>
    <property type="project" value="UniProtKB-KW"/>
</dbReference>
<dbReference type="Gene3D" id="3.40.50.10740">
    <property type="entry name" value="Class I glutamine amidotransferase-like"/>
    <property type="match status" value="1"/>
</dbReference>
<feature type="chain" id="PRO_5002772267" evidence="7">
    <location>
        <begin position="27"/>
        <end position="348"/>
    </location>
</feature>
<dbReference type="Pfam" id="PF02016">
    <property type="entry name" value="Peptidase_S66"/>
    <property type="match status" value="1"/>
</dbReference>
<dbReference type="Proteomes" id="UP000001203">
    <property type="component" value="Chromosome circular"/>
</dbReference>
<dbReference type="InterPro" id="IPR003507">
    <property type="entry name" value="S66_fam"/>
</dbReference>
<feature type="signal peptide" evidence="7">
    <location>
        <begin position="1"/>
        <end position="26"/>
    </location>
</feature>
<feature type="active site" description="Nucleophile" evidence="6">
    <location>
        <position position="142"/>
    </location>
</feature>
<dbReference type="PIRSF" id="PIRSF028757">
    <property type="entry name" value="LD-carboxypeptidase"/>
    <property type="match status" value="1"/>
</dbReference>
<evidence type="ECO:0000259" key="8">
    <source>
        <dbReference type="Pfam" id="PF02016"/>
    </source>
</evidence>
<comment type="similarity">
    <text evidence="1">Belongs to the peptidase S66 family.</text>
</comment>
<evidence type="ECO:0000256" key="3">
    <source>
        <dbReference type="ARBA" id="ARBA00022670"/>
    </source>
</evidence>
<evidence type="ECO:0000313" key="10">
    <source>
        <dbReference type="EMBL" id="ACB52950.1"/>
    </source>
</evidence>
<keyword evidence="7" id="KW-0732">Signal</keyword>
<dbReference type="AlphaFoldDB" id="B1X0R1"/>
<feature type="active site" description="Charge relay system" evidence="6">
    <location>
        <position position="248"/>
    </location>
</feature>
<keyword evidence="5" id="KW-0720">Serine protease</keyword>
<dbReference type="InterPro" id="IPR029062">
    <property type="entry name" value="Class_I_gatase-like"/>
</dbReference>
<name>B1X0R1_CROS5</name>
<evidence type="ECO:0000259" key="9">
    <source>
        <dbReference type="Pfam" id="PF17676"/>
    </source>
</evidence>
<feature type="domain" description="LD-carboxypeptidase C-terminal" evidence="9">
    <location>
        <begin position="217"/>
        <end position="333"/>
    </location>
</feature>
<gene>
    <name evidence="10" type="ordered locus">cce_3602</name>
</gene>
<keyword evidence="11" id="KW-1185">Reference proteome</keyword>
<dbReference type="EMBL" id="CP000806">
    <property type="protein sequence ID" value="ACB52950.1"/>
    <property type="molecule type" value="Genomic_DNA"/>
</dbReference>
<accession>B1X0R1</accession>
<keyword evidence="2" id="KW-0121">Carboxypeptidase</keyword>
<sequence length="348" mass="38257">MSFNRRQFITASLGSLTLLTSIYSKASAQNNSLIKPQKLKAGSGVGLVSPAGATFTTEDINIVQDAVKALGLVPYLAPHLLDQYGYLAGKDKDRANDINHFFADPKIDLILPIRGGWGCARVLPYLDYNLIQNNPKIIIGFSDLTALLIAIYTQSRLVTFHGPNGLTSWRTKQVNSFKQALFTEEKISFQNEKDADDTNRLMQVKNRIQTITPGIARGKLIGGNLSVLSSIIGSPYVPDFKDYILFIEDVGEEVYRIDRMITHLKVAGILDKISGFIFGECTNCLPNGGYASLTLEQVLNDHIKPLKIPAWMGAKIGHIEPVLTFPMGIEVEINANNGTINYLESGVI</sequence>
<keyword evidence="3" id="KW-0645">Protease</keyword>
<protein>
    <submittedName>
        <fullName evidence="10">Peptidase S66, LD-carboxypeptidase A</fullName>
    </submittedName>
</protein>
<dbReference type="HOGENOM" id="CLU_034346_3_1_3"/>
<evidence type="ECO:0000256" key="4">
    <source>
        <dbReference type="ARBA" id="ARBA00022801"/>
    </source>
</evidence>
<dbReference type="InterPro" id="IPR027478">
    <property type="entry name" value="LdcA_N"/>
</dbReference>
<feature type="domain" description="LD-carboxypeptidase N-terminal" evidence="8">
    <location>
        <begin position="45"/>
        <end position="162"/>
    </location>
</feature>
<dbReference type="InterPro" id="IPR040921">
    <property type="entry name" value="Peptidase_S66C"/>
</dbReference>